<dbReference type="AlphaFoldDB" id="A0A671R088"/>
<comment type="subcellular location">
    <subcellularLocation>
        <location evidence="1">Mitochondrion</location>
    </subcellularLocation>
</comment>
<name>A0A671R088_9TELE</name>
<reference evidence="8" key="1">
    <citation type="submission" date="2025-08" db="UniProtKB">
        <authorList>
            <consortium name="Ensembl"/>
        </authorList>
    </citation>
    <scope>IDENTIFICATION</scope>
</reference>
<keyword evidence="6" id="KW-0732">Signal</keyword>
<evidence type="ECO:0000259" key="7">
    <source>
        <dbReference type="Pfam" id="PF00472"/>
    </source>
</evidence>
<dbReference type="Ensembl" id="ENSSANT00000081293.1">
    <property type="protein sequence ID" value="ENSSANP00000076490.1"/>
    <property type="gene ID" value="ENSSANG00000038073.1"/>
</dbReference>
<dbReference type="Pfam" id="PF00472">
    <property type="entry name" value="RF-1"/>
    <property type="match status" value="1"/>
</dbReference>
<feature type="chain" id="PRO_5025433542" evidence="6">
    <location>
        <begin position="21"/>
        <end position="170"/>
    </location>
</feature>
<feature type="compositionally biased region" description="Basic and acidic residues" evidence="5">
    <location>
        <begin position="133"/>
        <end position="152"/>
    </location>
</feature>
<keyword evidence="4" id="KW-0496">Mitochondrion</keyword>
<organism evidence="8 9">
    <name type="scientific">Sinocyclocheilus anshuiensis</name>
    <dbReference type="NCBI Taxonomy" id="1608454"/>
    <lineage>
        <taxon>Eukaryota</taxon>
        <taxon>Metazoa</taxon>
        <taxon>Chordata</taxon>
        <taxon>Craniata</taxon>
        <taxon>Vertebrata</taxon>
        <taxon>Euteleostomi</taxon>
        <taxon>Actinopterygii</taxon>
        <taxon>Neopterygii</taxon>
        <taxon>Teleostei</taxon>
        <taxon>Ostariophysi</taxon>
        <taxon>Cypriniformes</taxon>
        <taxon>Cyprinidae</taxon>
        <taxon>Cyprininae</taxon>
        <taxon>Sinocyclocheilus</taxon>
    </lineage>
</organism>
<reference evidence="8" key="2">
    <citation type="submission" date="2025-09" db="UniProtKB">
        <authorList>
            <consortium name="Ensembl"/>
        </authorList>
    </citation>
    <scope>IDENTIFICATION</scope>
</reference>
<protein>
    <submittedName>
        <fullName evidence="8">Chromosome 12 open reading frame 65</fullName>
    </submittedName>
</protein>
<dbReference type="GO" id="GO:0005739">
    <property type="term" value="C:mitochondrion"/>
    <property type="evidence" value="ECO:0007669"/>
    <property type="project" value="UniProtKB-SubCell"/>
</dbReference>
<evidence type="ECO:0000256" key="4">
    <source>
        <dbReference type="ARBA" id="ARBA00023128"/>
    </source>
</evidence>
<feature type="domain" description="Prokaryotic-type class I peptide chain release factors" evidence="7">
    <location>
        <begin position="57"/>
        <end position="158"/>
    </location>
</feature>
<dbReference type="Proteomes" id="UP000472260">
    <property type="component" value="Unassembled WGS sequence"/>
</dbReference>
<evidence type="ECO:0000313" key="9">
    <source>
        <dbReference type="Proteomes" id="UP000472260"/>
    </source>
</evidence>
<dbReference type="InterPro" id="IPR000352">
    <property type="entry name" value="Pep_chain_release_fac_I"/>
</dbReference>
<dbReference type="InterPro" id="IPR052405">
    <property type="entry name" value="Mito_Transl_Release_Factor"/>
</dbReference>
<evidence type="ECO:0000256" key="2">
    <source>
        <dbReference type="ARBA" id="ARBA00010835"/>
    </source>
</evidence>
<evidence type="ECO:0000256" key="1">
    <source>
        <dbReference type="ARBA" id="ARBA00004173"/>
    </source>
</evidence>
<accession>A0A671R088</accession>
<keyword evidence="3" id="KW-0809">Transit peptide</keyword>
<dbReference type="PANTHER" id="PTHR46203">
    <property type="entry name" value="PROBABLE PEPTIDE CHAIN RELEASE FACTOR C12ORF65"/>
    <property type="match status" value="1"/>
</dbReference>
<evidence type="ECO:0000256" key="5">
    <source>
        <dbReference type="SAM" id="MobiDB-lite"/>
    </source>
</evidence>
<proteinExistence type="inferred from homology"/>
<dbReference type="SUPFAM" id="SSF75620">
    <property type="entry name" value="Release factor"/>
    <property type="match status" value="1"/>
</dbReference>
<sequence>MTSPLLVHQRLFAAWKLLWGSLNTGTSLILHQPWLRVTGWPCVFAAGKKYQIDLPVVHEKDLDEQFVRGSGPGGQATNKTSNCVVLRHIPTGIVVKCHQTRSVDLNRKRAREILREKLEIAYKGEESELLKMKKESIQRKQEKRQKVNENMEKKRRFKEMLYSDQEDDKC</sequence>
<keyword evidence="9" id="KW-1185">Reference proteome</keyword>
<dbReference type="GO" id="GO:0003747">
    <property type="term" value="F:translation release factor activity"/>
    <property type="evidence" value="ECO:0007669"/>
    <property type="project" value="InterPro"/>
</dbReference>
<feature type="signal peptide" evidence="6">
    <location>
        <begin position="1"/>
        <end position="20"/>
    </location>
</feature>
<comment type="similarity">
    <text evidence="2">Belongs to the prokaryotic/mitochondrial release factor family.</text>
</comment>
<dbReference type="Gene3D" id="3.30.160.20">
    <property type="match status" value="1"/>
</dbReference>
<evidence type="ECO:0000256" key="3">
    <source>
        <dbReference type="ARBA" id="ARBA00022946"/>
    </source>
</evidence>
<feature type="region of interest" description="Disordered" evidence="5">
    <location>
        <begin position="133"/>
        <end position="170"/>
    </location>
</feature>
<evidence type="ECO:0000256" key="6">
    <source>
        <dbReference type="SAM" id="SignalP"/>
    </source>
</evidence>
<dbReference type="InterPro" id="IPR045853">
    <property type="entry name" value="Pep_chain_release_fac_I_sf"/>
</dbReference>
<evidence type="ECO:0000313" key="8">
    <source>
        <dbReference type="Ensembl" id="ENSSANP00000076490.1"/>
    </source>
</evidence>
<dbReference type="PANTHER" id="PTHR46203:SF1">
    <property type="entry name" value="MITOCHONDRIAL TRANSLATION RELEASE FACTOR IN RESCUE"/>
    <property type="match status" value="1"/>
</dbReference>